<comment type="similarity">
    <text evidence="1 12">Belongs to the RuvC family.</text>
</comment>
<dbReference type="Gene3D" id="3.30.420.10">
    <property type="entry name" value="Ribonuclease H-like superfamily/Ribonuclease H"/>
    <property type="match status" value="1"/>
</dbReference>
<reference evidence="15 16" key="1">
    <citation type="submission" date="2020-08" db="EMBL/GenBank/DDBJ databases">
        <title>Studying the diversity of plant-associated saprophytic bacteria and their role in host health and plant-pathogen interactions.</title>
        <authorList>
            <person name="Potnis N."/>
        </authorList>
    </citation>
    <scope>NUCLEOTIDE SEQUENCE [LARGE SCALE GENOMIC DNA]</scope>
    <source>
        <strain evidence="15 16">F16</strain>
    </source>
</reference>
<dbReference type="PROSITE" id="PS01321">
    <property type="entry name" value="RUVC"/>
    <property type="match status" value="1"/>
</dbReference>
<keyword evidence="11 12" id="KW-0234">DNA repair</keyword>
<keyword evidence="5 12" id="KW-0255">Endonuclease</keyword>
<dbReference type="CDD" id="cd16962">
    <property type="entry name" value="RuvC"/>
    <property type="match status" value="1"/>
</dbReference>
<comment type="subunit">
    <text evidence="12">Homodimer which binds Holliday junction (HJ) DNA. The HJ becomes 2-fold symmetrical on binding to RuvC with unstacked arms; it has a different conformation from HJ DNA in complex with RuvA. In the full resolvosome a probable DNA-RuvA(4)-RuvB(12)-RuvC(2) complex forms which resolves the HJ.</text>
</comment>
<evidence type="ECO:0000256" key="10">
    <source>
        <dbReference type="ARBA" id="ARBA00023172"/>
    </source>
</evidence>
<evidence type="ECO:0000313" key="16">
    <source>
        <dbReference type="Proteomes" id="UP000554726"/>
    </source>
</evidence>
<keyword evidence="4 12" id="KW-0479">Metal-binding</keyword>
<keyword evidence="8 12" id="KW-0460">Magnesium</keyword>
<name>A0ABR6JHK4_9XANT</name>
<evidence type="ECO:0000256" key="7">
    <source>
        <dbReference type="ARBA" id="ARBA00022801"/>
    </source>
</evidence>
<feature type="binding site" evidence="12">
    <location>
        <position position="58"/>
    </location>
    <ligand>
        <name>Mg(2+)</name>
        <dbReference type="ChEBI" id="CHEBI:18420"/>
        <label>1</label>
    </ligand>
</feature>
<dbReference type="InterPro" id="IPR002176">
    <property type="entry name" value="X-over_junc_endoDNase_RuvC"/>
</dbReference>
<dbReference type="InterPro" id="IPR036397">
    <property type="entry name" value="RNaseH_sf"/>
</dbReference>
<dbReference type="HAMAP" id="MF_00034">
    <property type="entry name" value="RuvC"/>
    <property type="match status" value="1"/>
</dbReference>
<organism evidence="15 16">
    <name type="scientific">Xanthomonas cannabis</name>
    <dbReference type="NCBI Taxonomy" id="1885674"/>
    <lineage>
        <taxon>Bacteria</taxon>
        <taxon>Pseudomonadati</taxon>
        <taxon>Pseudomonadota</taxon>
        <taxon>Gammaproteobacteria</taxon>
        <taxon>Lysobacterales</taxon>
        <taxon>Lysobacteraceae</taxon>
        <taxon>Xanthomonas</taxon>
    </lineage>
</organism>
<evidence type="ECO:0000256" key="6">
    <source>
        <dbReference type="ARBA" id="ARBA00022763"/>
    </source>
</evidence>
<dbReference type="Proteomes" id="UP000554726">
    <property type="component" value="Unassembled WGS sequence"/>
</dbReference>
<dbReference type="EMBL" id="JACHNS010000001">
    <property type="protein sequence ID" value="MBB4591826.1"/>
    <property type="molecule type" value="Genomic_DNA"/>
</dbReference>
<keyword evidence="16" id="KW-1185">Reference proteome</keyword>
<feature type="active site" evidence="12">
    <location>
        <position position="191"/>
    </location>
</feature>
<keyword evidence="6 12" id="KW-0227">DNA damage</keyword>
<dbReference type="SUPFAM" id="SSF53098">
    <property type="entry name" value="Ribonuclease H-like"/>
    <property type="match status" value="1"/>
</dbReference>
<protein>
    <recommendedName>
        <fullName evidence="12 13">Crossover junction endodeoxyribonuclease RuvC</fullName>
        <ecNumber evidence="12 13">3.1.21.10</ecNumber>
    </recommendedName>
    <alternativeName>
        <fullName evidence="12">Holliday junction nuclease RuvC</fullName>
    </alternativeName>
    <alternativeName>
        <fullName evidence="12">Holliday junction resolvase RuvC</fullName>
    </alternativeName>
</protein>
<evidence type="ECO:0000256" key="1">
    <source>
        <dbReference type="ARBA" id="ARBA00009518"/>
    </source>
</evidence>
<evidence type="ECO:0000256" key="8">
    <source>
        <dbReference type="ARBA" id="ARBA00022842"/>
    </source>
</evidence>
<evidence type="ECO:0000256" key="3">
    <source>
        <dbReference type="ARBA" id="ARBA00022722"/>
    </source>
</evidence>
<evidence type="ECO:0000313" key="15">
    <source>
        <dbReference type="EMBL" id="MBB4591826.1"/>
    </source>
</evidence>
<evidence type="ECO:0000256" key="5">
    <source>
        <dbReference type="ARBA" id="ARBA00022759"/>
    </source>
</evidence>
<comment type="subcellular location">
    <subcellularLocation>
        <location evidence="12">Cytoplasm</location>
    </subcellularLocation>
</comment>
<dbReference type="InterPro" id="IPR020563">
    <property type="entry name" value="X-over_junc_endoDNase_Mg_BS"/>
</dbReference>
<evidence type="ECO:0000256" key="9">
    <source>
        <dbReference type="ARBA" id="ARBA00023125"/>
    </source>
</evidence>
<evidence type="ECO:0000256" key="14">
    <source>
        <dbReference type="SAM" id="MobiDB-lite"/>
    </source>
</evidence>
<dbReference type="Pfam" id="PF02075">
    <property type="entry name" value="RuvC"/>
    <property type="match status" value="1"/>
</dbReference>
<comment type="catalytic activity">
    <reaction evidence="12">
        <text>Endonucleolytic cleavage at a junction such as a reciprocal single-stranded crossover between two homologous DNA duplexes (Holliday junction).</text>
        <dbReference type="EC" id="3.1.21.10"/>
    </reaction>
</comment>
<feature type="binding site" evidence="12">
    <location>
        <position position="191"/>
    </location>
    <ligand>
        <name>Mg(2+)</name>
        <dbReference type="ChEBI" id="CHEBI:18420"/>
        <label>1</label>
    </ligand>
</feature>
<dbReference type="PANTHER" id="PTHR30194:SF3">
    <property type="entry name" value="CROSSOVER JUNCTION ENDODEOXYRIBONUCLEASE RUVC"/>
    <property type="match status" value="1"/>
</dbReference>
<comment type="function">
    <text evidence="12">The RuvA-RuvB-RuvC complex processes Holliday junction (HJ) DNA during genetic recombination and DNA repair. Endonuclease that resolves HJ intermediates. Cleaves cruciform DNA by making single-stranded nicks across the HJ at symmetrical positions within the homologous arms, yielding a 5'-phosphate and a 3'-hydroxyl group; requires a central core of homology in the junction. The consensus cleavage sequence is 5'-(A/T)TT(C/G)-3'. Cleavage occurs on the 3'-side of the TT dinucleotide at the point of strand exchange. HJ branch migration catalyzed by RuvA-RuvB allows RuvC to scan DNA until it finds its consensus sequence, where it cleaves and resolves the cruciform DNA.</text>
</comment>
<feature type="binding site" evidence="12">
    <location>
        <position position="119"/>
    </location>
    <ligand>
        <name>Mg(2+)</name>
        <dbReference type="ChEBI" id="CHEBI:18420"/>
        <label>2</label>
    </ligand>
</feature>
<dbReference type="PANTHER" id="PTHR30194">
    <property type="entry name" value="CROSSOVER JUNCTION ENDODEOXYRIBONUCLEASE RUVC"/>
    <property type="match status" value="1"/>
</dbReference>
<feature type="active site" evidence="12">
    <location>
        <position position="119"/>
    </location>
</feature>
<evidence type="ECO:0000256" key="11">
    <source>
        <dbReference type="ARBA" id="ARBA00023204"/>
    </source>
</evidence>
<dbReference type="NCBIfam" id="TIGR00228">
    <property type="entry name" value="ruvC"/>
    <property type="match status" value="1"/>
</dbReference>
<feature type="region of interest" description="Disordered" evidence="14">
    <location>
        <begin position="1"/>
        <end position="52"/>
    </location>
</feature>
<keyword evidence="2 12" id="KW-0963">Cytoplasm</keyword>
<comment type="cofactor">
    <cofactor evidence="12">
        <name>Mg(2+)</name>
        <dbReference type="ChEBI" id="CHEBI:18420"/>
    </cofactor>
    <text evidence="12">Binds 2 Mg(2+) ion per subunit.</text>
</comment>
<dbReference type="InterPro" id="IPR012337">
    <property type="entry name" value="RNaseH-like_sf"/>
</dbReference>
<keyword evidence="3 12" id="KW-0540">Nuclease</keyword>
<proteinExistence type="inferred from homology"/>
<evidence type="ECO:0000256" key="4">
    <source>
        <dbReference type="ARBA" id="ARBA00022723"/>
    </source>
</evidence>
<dbReference type="GO" id="GO:0016787">
    <property type="term" value="F:hydrolase activity"/>
    <property type="evidence" value="ECO:0007669"/>
    <property type="project" value="UniProtKB-KW"/>
</dbReference>
<comment type="caution">
    <text evidence="15">The sequence shown here is derived from an EMBL/GenBank/DDBJ whole genome shotgun (WGS) entry which is preliminary data.</text>
</comment>
<sequence length="223" mass="23316">MKAGTRDPGPGSRNGSSLTPEAAHAHAAPSRGGRAVIASSGPGSRVPGPGPIRILGIDPGSQRTGIGIIDIDEGGRSRHVYHAPLVLLGEGDFAQRLKRLLHGLGELIETYRPDEVAIEKVFMGKSADSALKLGHARGAAICAVVMRDLPVHEYAATEIKLALVGKGGADKVQVQHMVGIMLNLKGKLQPDAADALAVAITHAHVRATAQRLGVNTQQAWSRK</sequence>
<gene>
    <name evidence="12" type="primary">ruvC</name>
    <name evidence="15" type="ORF">FHR60_000449</name>
</gene>
<accession>A0ABR6JHK4</accession>
<evidence type="ECO:0000256" key="13">
    <source>
        <dbReference type="NCBIfam" id="TIGR00228"/>
    </source>
</evidence>
<keyword evidence="10 12" id="KW-0233">DNA recombination</keyword>
<keyword evidence="7 12" id="KW-0378">Hydrolase</keyword>
<dbReference type="EC" id="3.1.21.10" evidence="12 13"/>
<feature type="active site" evidence="12">
    <location>
        <position position="58"/>
    </location>
</feature>
<evidence type="ECO:0000256" key="12">
    <source>
        <dbReference type="HAMAP-Rule" id="MF_00034"/>
    </source>
</evidence>
<dbReference type="PRINTS" id="PR00696">
    <property type="entry name" value="RSOLVASERUVC"/>
</dbReference>
<evidence type="ECO:0000256" key="2">
    <source>
        <dbReference type="ARBA" id="ARBA00022490"/>
    </source>
</evidence>
<keyword evidence="9 12" id="KW-0238">DNA-binding</keyword>